<evidence type="ECO:0000313" key="1">
    <source>
        <dbReference type="EMBL" id="KAK2192831.1"/>
    </source>
</evidence>
<dbReference type="EMBL" id="JAODUO010000022">
    <property type="protein sequence ID" value="KAK2192831.1"/>
    <property type="molecule type" value="Genomic_DNA"/>
</dbReference>
<evidence type="ECO:0000313" key="2">
    <source>
        <dbReference type="Proteomes" id="UP001209878"/>
    </source>
</evidence>
<organism evidence="1 2">
    <name type="scientific">Ridgeia piscesae</name>
    <name type="common">Tubeworm</name>
    <dbReference type="NCBI Taxonomy" id="27915"/>
    <lineage>
        <taxon>Eukaryota</taxon>
        <taxon>Metazoa</taxon>
        <taxon>Spiralia</taxon>
        <taxon>Lophotrochozoa</taxon>
        <taxon>Annelida</taxon>
        <taxon>Polychaeta</taxon>
        <taxon>Sedentaria</taxon>
        <taxon>Canalipalpata</taxon>
        <taxon>Sabellida</taxon>
        <taxon>Siboglinidae</taxon>
        <taxon>Ridgeia</taxon>
    </lineage>
</organism>
<comment type="caution">
    <text evidence="1">The sequence shown here is derived from an EMBL/GenBank/DDBJ whole genome shotgun (WGS) entry which is preliminary data.</text>
</comment>
<name>A0AAD9PE16_RIDPI</name>
<protein>
    <submittedName>
        <fullName evidence="1">Uncharacterized protein</fullName>
    </submittedName>
</protein>
<accession>A0AAD9PE16</accession>
<dbReference type="AlphaFoldDB" id="A0AAD9PE16"/>
<sequence>MQFTRCVYGTPPIRFVPSVEFRNRKSTVVIIPGCCRLNQQKQKSLTHRVNSTTQDNRCTQSCKYILHLSFVLLYLQTHLIMQRSAAQSVRSFDSVITTK</sequence>
<reference evidence="1" key="1">
    <citation type="journal article" date="2023" name="Mol. Biol. Evol.">
        <title>Third-Generation Sequencing Reveals the Adaptive Role of the Epigenome in Three Deep-Sea Polychaetes.</title>
        <authorList>
            <person name="Perez M."/>
            <person name="Aroh O."/>
            <person name="Sun Y."/>
            <person name="Lan Y."/>
            <person name="Juniper S.K."/>
            <person name="Young C.R."/>
            <person name="Angers B."/>
            <person name="Qian P.Y."/>
        </authorList>
    </citation>
    <scope>NUCLEOTIDE SEQUENCE</scope>
    <source>
        <strain evidence="1">R07B-5</strain>
    </source>
</reference>
<gene>
    <name evidence="1" type="ORF">NP493_22g07002</name>
</gene>
<keyword evidence="2" id="KW-1185">Reference proteome</keyword>
<dbReference type="Proteomes" id="UP001209878">
    <property type="component" value="Unassembled WGS sequence"/>
</dbReference>
<proteinExistence type="predicted"/>